<keyword evidence="5 6" id="KW-0687">Ribonucleoprotein</keyword>
<dbReference type="Gene3D" id="2.40.50.140">
    <property type="entry name" value="Nucleic acid-binding proteins"/>
    <property type="match status" value="1"/>
</dbReference>
<dbReference type="Gene3D" id="2.30.30.30">
    <property type="match status" value="1"/>
</dbReference>
<dbReference type="PANTHER" id="PTHR13691:SF5">
    <property type="entry name" value="LARGE RIBOSOMAL SUBUNIT PROTEIN UL2M"/>
    <property type="match status" value="1"/>
</dbReference>
<comment type="subunit">
    <text evidence="6">Part of the 50S ribosomal subunit. Forms a bridge to the 30S subunit in the 70S ribosome.</text>
</comment>
<feature type="region of interest" description="Disordered" evidence="7">
    <location>
        <begin position="224"/>
        <end position="275"/>
    </location>
</feature>
<feature type="domain" description="Large ribosomal subunit protein uL2 C-terminal" evidence="8">
    <location>
        <begin position="125"/>
        <end position="253"/>
    </location>
</feature>
<gene>
    <name evidence="6 10" type="primary">rplB</name>
    <name evidence="10" type="ORF">HYD_0760</name>
</gene>
<dbReference type="InterPro" id="IPR005880">
    <property type="entry name" value="Ribosomal_uL2_bac/org-type"/>
</dbReference>
<keyword evidence="4 6" id="KW-0689">Ribosomal protein</keyword>
<organism evidence="10 11">
    <name type="scientific">Candidatus Hydrogenosomobacter endosymbioticus</name>
    <dbReference type="NCBI Taxonomy" id="2558174"/>
    <lineage>
        <taxon>Bacteria</taxon>
        <taxon>Pseudomonadati</taxon>
        <taxon>Pseudomonadota</taxon>
        <taxon>Alphaproteobacteria</taxon>
        <taxon>Holosporales</taxon>
        <taxon>Holosporaceae</taxon>
        <taxon>Candidatus Hydrogenosomobacter</taxon>
    </lineage>
</organism>
<keyword evidence="11" id="KW-1185">Reference proteome</keyword>
<accession>A0ABM7V8X7</accession>
<dbReference type="Pfam" id="PF00181">
    <property type="entry name" value="Ribosomal_L2_N"/>
    <property type="match status" value="1"/>
</dbReference>
<dbReference type="PROSITE" id="PS00467">
    <property type="entry name" value="RIBOSOMAL_L2"/>
    <property type="match status" value="1"/>
</dbReference>
<dbReference type="Gene3D" id="4.10.950.10">
    <property type="entry name" value="Ribosomal protein L2, domain 3"/>
    <property type="match status" value="1"/>
</dbReference>
<comment type="function">
    <text evidence="6">One of the primary rRNA binding proteins. Required for association of the 30S and 50S subunits to form the 70S ribosome, for tRNA binding and peptide bond formation. It has been suggested to have peptidyltransferase activity; this is somewhat controversial. Makes several contacts with the 16S rRNA in the 70S ribosome.</text>
</comment>
<evidence type="ECO:0000313" key="11">
    <source>
        <dbReference type="Proteomes" id="UP001320209"/>
    </source>
</evidence>
<sequence length="275" mass="29654">MALIAHNPTTSSRRGLVTVDRSGLWKGGPCKKLCVGLKKTGGRSRSSGRLTARHRGGGHKRIYRIVDFKRRFFDVPAVVERIEYDPSRSAFIALIKYESGEVSYILAPQKVVPGDKVVSGEDVPVKDGNAMVLRNIPVGTVVHNVELKKGKGGQMARSAGTSVQVVGHDGGYALLRLPSGEVRKVSDECMATVGVLSNEDNKNRSLAKAGRSRWIGRRPHVRGVAMNPVDHPLGGGEGKTSGGRHPVSPQGQCAKGLKTRSKKKTSGKLIVRKRK</sequence>
<dbReference type="SMART" id="SM01383">
    <property type="entry name" value="Ribosomal_L2"/>
    <property type="match status" value="1"/>
</dbReference>
<dbReference type="NCBIfam" id="TIGR01171">
    <property type="entry name" value="rplB_bact"/>
    <property type="match status" value="1"/>
</dbReference>
<feature type="compositionally biased region" description="Basic residues" evidence="7">
    <location>
        <begin position="257"/>
        <end position="275"/>
    </location>
</feature>
<comment type="similarity">
    <text evidence="1 6">Belongs to the universal ribosomal protein uL2 family.</text>
</comment>
<evidence type="ECO:0000313" key="10">
    <source>
        <dbReference type="EMBL" id="BDB95943.1"/>
    </source>
</evidence>
<evidence type="ECO:0000256" key="6">
    <source>
        <dbReference type="HAMAP-Rule" id="MF_01320"/>
    </source>
</evidence>
<dbReference type="RefSeq" id="WP_236865199.1">
    <property type="nucleotide sequence ID" value="NZ_AP025225.1"/>
</dbReference>
<evidence type="ECO:0000256" key="2">
    <source>
        <dbReference type="ARBA" id="ARBA00022730"/>
    </source>
</evidence>
<evidence type="ECO:0000256" key="1">
    <source>
        <dbReference type="ARBA" id="ARBA00005636"/>
    </source>
</evidence>
<dbReference type="Pfam" id="PF03947">
    <property type="entry name" value="Ribosomal_L2_C"/>
    <property type="match status" value="1"/>
</dbReference>
<dbReference type="PIRSF" id="PIRSF002158">
    <property type="entry name" value="Ribosomal_L2"/>
    <property type="match status" value="1"/>
</dbReference>
<keyword evidence="3 6" id="KW-0694">RNA-binding</keyword>
<proteinExistence type="inferred from homology"/>
<dbReference type="HAMAP" id="MF_01320_B">
    <property type="entry name" value="Ribosomal_uL2_B"/>
    <property type="match status" value="1"/>
</dbReference>
<dbReference type="PANTHER" id="PTHR13691">
    <property type="entry name" value="RIBOSOMAL PROTEIN L2"/>
    <property type="match status" value="1"/>
</dbReference>
<dbReference type="GO" id="GO:0005840">
    <property type="term" value="C:ribosome"/>
    <property type="evidence" value="ECO:0007669"/>
    <property type="project" value="UniProtKB-KW"/>
</dbReference>
<keyword evidence="2 6" id="KW-0699">rRNA-binding</keyword>
<evidence type="ECO:0000256" key="4">
    <source>
        <dbReference type="ARBA" id="ARBA00022980"/>
    </source>
</evidence>
<dbReference type="InterPro" id="IPR002171">
    <property type="entry name" value="Ribosomal_uL2"/>
</dbReference>
<protein>
    <recommendedName>
        <fullName evidence="6">Large ribosomal subunit protein uL2</fullName>
    </recommendedName>
</protein>
<dbReference type="Proteomes" id="UP001320209">
    <property type="component" value="Chromosome"/>
</dbReference>
<evidence type="ECO:0000256" key="3">
    <source>
        <dbReference type="ARBA" id="ARBA00022884"/>
    </source>
</evidence>
<evidence type="ECO:0000256" key="7">
    <source>
        <dbReference type="SAM" id="MobiDB-lite"/>
    </source>
</evidence>
<evidence type="ECO:0000256" key="5">
    <source>
        <dbReference type="ARBA" id="ARBA00023274"/>
    </source>
</evidence>
<dbReference type="InterPro" id="IPR012340">
    <property type="entry name" value="NA-bd_OB-fold"/>
</dbReference>
<dbReference type="InterPro" id="IPR014726">
    <property type="entry name" value="Ribosomal_uL2_dom3"/>
</dbReference>
<reference evidence="10" key="1">
    <citation type="submission" date="2021-10" db="EMBL/GenBank/DDBJ databases">
        <title>Genome Sequence of The Candidatus Hydrogeosomobacter endosymbioticus, an Intracellular Bacterial Symbiont of the Anaerobic Ciliate GW7.</title>
        <authorList>
            <person name="Shiohama Y."/>
            <person name="Shinzato N."/>
        </authorList>
    </citation>
    <scope>NUCLEOTIDE SEQUENCE [LARGE SCALE GENOMIC DNA]</scope>
    <source>
        <strain evidence="10">200920</strain>
    </source>
</reference>
<dbReference type="InterPro" id="IPR022666">
    <property type="entry name" value="Ribosomal_uL2_RNA-bd_dom"/>
</dbReference>
<name>A0ABM7V8X7_9PROT</name>
<evidence type="ECO:0000259" key="9">
    <source>
        <dbReference type="SMART" id="SM01383"/>
    </source>
</evidence>
<feature type="domain" description="Large ribosomal subunit protein uL2 RNA-binding" evidence="9">
    <location>
        <begin position="42"/>
        <end position="119"/>
    </location>
</feature>
<dbReference type="EMBL" id="AP025225">
    <property type="protein sequence ID" value="BDB95943.1"/>
    <property type="molecule type" value="Genomic_DNA"/>
</dbReference>
<dbReference type="SMART" id="SM01382">
    <property type="entry name" value="Ribosomal_L2_C"/>
    <property type="match status" value="1"/>
</dbReference>
<dbReference type="InterPro" id="IPR008991">
    <property type="entry name" value="Translation_prot_SH3-like_sf"/>
</dbReference>
<dbReference type="InterPro" id="IPR022671">
    <property type="entry name" value="Ribosomal_uL2_CS"/>
</dbReference>
<dbReference type="SUPFAM" id="SSF50249">
    <property type="entry name" value="Nucleic acid-binding proteins"/>
    <property type="match status" value="1"/>
</dbReference>
<dbReference type="InterPro" id="IPR014722">
    <property type="entry name" value="Rib_uL2_dom2"/>
</dbReference>
<evidence type="ECO:0000259" key="8">
    <source>
        <dbReference type="SMART" id="SM01382"/>
    </source>
</evidence>
<dbReference type="InterPro" id="IPR022669">
    <property type="entry name" value="Ribosomal_uL2_C"/>
</dbReference>
<dbReference type="SUPFAM" id="SSF50104">
    <property type="entry name" value="Translation proteins SH3-like domain"/>
    <property type="match status" value="1"/>
</dbReference>